<organism evidence="1">
    <name type="scientific">Caudovirales sp. ctIZM3</name>
    <dbReference type="NCBI Taxonomy" id="2827633"/>
    <lineage>
        <taxon>Viruses</taxon>
        <taxon>Duplodnaviria</taxon>
        <taxon>Heunggongvirae</taxon>
        <taxon>Uroviricota</taxon>
        <taxon>Caudoviricetes</taxon>
    </lineage>
</organism>
<evidence type="ECO:0000313" key="1">
    <source>
        <dbReference type="EMBL" id="DAF59459.1"/>
    </source>
</evidence>
<sequence>MCKLETTKKSVKETFPRIISIGYCDLQNLLRYEYPIAYTHGVYGWNSDVYRIKPSIAIVTGYRPFGNINPSYALIQKYEERARIARNSDASYDDKKKEVQELLEFFVADAIDEWTKGEKEE</sequence>
<accession>A0A8S5T8W2</accession>
<name>A0A8S5T8W2_9CAUD</name>
<dbReference type="EMBL" id="BK032770">
    <property type="protein sequence ID" value="DAF59459.1"/>
    <property type="molecule type" value="Genomic_DNA"/>
</dbReference>
<protein>
    <submittedName>
        <fullName evidence="1">Pyroglutamyl peptidase</fullName>
    </submittedName>
</protein>
<proteinExistence type="predicted"/>
<reference evidence="1" key="1">
    <citation type="journal article" date="2021" name="Proc. Natl. Acad. Sci. U.S.A.">
        <title>A Catalog of Tens of Thousands of Viruses from Human Metagenomes Reveals Hidden Associations with Chronic Diseases.</title>
        <authorList>
            <person name="Tisza M.J."/>
            <person name="Buck C.B."/>
        </authorList>
    </citation>
    <scope>NUCLEOTIDE SEQUENCE</scope>
    <source>
        <strain evidence="1">CtIZM3</strain>
    </source>
</reference>